<accession>A0A6A3BAB3</accession>
<keyword evidence="2" id="KW-1185">Reference proteome</keyword>
<protein>
    <submittedName>
        <fullName evidence="1">Uncharacterized protein</fullName>
    </submittedName>
</protein>
<name>A0A6A3BAB3_HIBSY</name>
<dbReference type="EMBL" id="VEPZ02000902">
    <property type="protein sequence ID" value="KAE8712132.1"/>
    <property type="molecule type" value="Genomic_DNA"/>
</dbReference>
<evidence type="ECO:0000313" key="2">
    <source>
        <dbReference type="Proteomes" id="UP000436088"/>
    </source>
</evidence>
<dbReference type="AlphaFoldDB" id="A0A6A3BAB3"/>
<reference evidence="1" key="1">
    <citation type="submission" date="2019-09" db="EMBL/GenBank/DDBJ databases">
        <title>Draft genome information of white flower Hibiscus syriacus.</title>
        <authorList>
            <person name="Kim Y.-M."/>
        </authorList>
    </citation>
    <scope>NUCLEOTIDE SEQUENCE [LARGE SCALE GENOMIC DNA]</scope>
    <source>
        <strain evidence="1">YM2019G1</strain>
    </source>
</reference>
<dbReference type="PANTHER" id="PTHR47340">
    <property type="entry name" value="DUPLICATED HOMEODOMAIN-LIKE SUPERFAMILY PROTEIN"/>
    <property type="match status" value="1"/>
</dbReference>
<evidence type="ECO:0000313" key="1">
    <source>
        <dbReference type="EMBL" id="KAE8712132.1"/>
    </source>
</evidence>
<dbReference type="PANTHER" id="PTHR47340:SF1">
    <property type="entry name" value="DUPLICATED HOMEODOMAIN-LIKE SUPERFAMILY PROTEIN"/>
    <property type="match status" value="1"/>
</dbReference>
<organism evidence="1 2">
    <name type="scientific">Hibiscus syriacus</name>
    <name type="common">Rose of Sharon</name>
    <dbReference type="NCBI Taxonomy" id="106335"/>
    <lineage>
        <taxon>Eukaryota</taxon>
        <taxon>Viridiplantae</taxon>
        <taxon>Streptophyta</taxon>
        <taxon>Embryophyta</taxon>
        <taxon>Tracheophyta</taxon>
        <taxon>Spermatophyta</taxon>
        <taxon>Magnoliopsida</taxon>
        <taxon>eudicotyledons</taxon>
        <taxon>Gunneridae</taxon>
        <taxon>Pentapetalae</taxon>
        <taxon>rosids</taxon>
        <taxon>malvids</taxon>
        <taxon>Malvales</taxon>
        <taxon>Malvaceae</taxon>
        <taxon>Malvoideae</taxon>
        <taxon>Hibiscus</taxon>
    </lineage>
</organism>
<proteinExistence type="predicted"/>
<dbReference type="Proteomes" id="UP000436088">
    <property type="component" value="Unassembled WGS sequence"/>
</dbReference>
<gene>
    <name evidence="1" type="ORF">F3Y22_tig00110264pilonHSYRG00395</name>
</gene>
<sequence>MSRKKARLAWGDGLAKYEKKKVEVKSPRVLGFSECASFATPSSVACSSSPGSEEKSFGKSANIDNDIIDSCFVRSTAICKLLLLKGSPCPATFSSLPVEEHGKASRKQEAASTTSKFVEPLSLEKAISPSDIVKFHECSGDLGSVQWMTMEEVILGTGSGNEGTATTISAEGSVLKKIDNDLFVSEYSSSDAGGENIMYETTLATNKELANVASDVFNKLLPKSFNGIEISEIANVACTQSDTAIRGKIAMRKQYLRFKERVLTFKFKAFQNAWKEDMCSLSMRKCRAKSLKKYELSLRSTHGG</sequence>
<comment type="caution">
    <text evidence="1">The sequence shown here is derived from an EMBL/GenBank/DDBJ whole genome shotgun (WGS) entry which is preliminary data.</text>
</comment>